<dbReference type="InterPro" id="IPR013656">
    <property type="entry name" value="PAS_4"/>
</dbReference>
<dbReference type="InterPro" id="IPR000014">
    <property type="entry name" value="PAS"/>
</dbReference>
<keyword evidence="3" id="KW-0805">Transcription regulation</keyword>
<dbReference type="InterPro" id="IPR058031">
    <property type="entry name" value="AAA_lid_NorR"/>
</dbReference>
<keyword evidence="2" id="KW-0067">ATP-binding</keyword>
<evidence type="ECO:0000259" key="5">
    <source>
        <dbReference type="PROSITE" id="PS50045"/>
    </source>
</evidence>
<evidence type="ECO:0000256" key="2">
    <source>
        <dbReference type="ARBA" id="ARBA00022840"/>
    </source>
</evidence>
<dbReference type="InterPro" id="IPR003593">
    <property type="entry name" value="AAA+_ATPase"/>
</dbReference>
<dbReference type="InterPro" id="IPR035965">
    <property type="entry name" value="PAS-like_dom_sf"/>
</dbReference>
<dbReference type="PANTHER" id="PTHR32071:SF57">
    <property type="entry name" value="C4-DICARBOXYLATE TRANSPORT TRANSCRIPTIONAL REGULATORY PROTEIN DCTD"/>
    <property type="match status" value="1"/>
</dbReference>
<protein>
    <submittedName>
        <fullName evidence="7">PAS domain S-box protein</fullName>
    </submittedName>
</protein>
<dbReference type="CDD" id="cd00009">
    <property type="entry name" value="AAA"/>
    <property type="match status" value="1"/>
</dbReference>
<evidence type="ECO:0000256" key="4">
    <source>
        <dbReference type="ARBA" id="ARBA00023163"/>
    </source>
</evidence>
<keyword evidence="4" id="KW-0804">Transcription</keyword>
<dbReference type="PROSITE" id="PS50112">
    <property type="entry name" value="PAS"/>
    <property type="match status" value="1"/>
</dbReference>
<proteinExistence type="predicted"/>
<gene>
    <name evidence="7" type="ORF">E2980_19960</name>
</gene>
<organism evidence="7 8">
    <name type="scientific">Cohnella luojiensis</name>
    <dbReference type="NCBI Taxonomy" id="652876"/>
    <lineage>
        <taxon>Bacteria</taxon>
        <taxon>Bacillati</taxon>
        <taxon>Bacillota</taxon>
        <taxon>Bacilli</taxon>
        <taxon>Bacillales</taxon>
        <taxon>Paenibacillaceae</taxon>
        <taxon>Cohnella</taxon>
    </lineage>
</organism>
<evidence type="ECO:0000259" key="6">
    <source>
        <dbReference type="PROSITE" id="PS50112"/>
    </source>
</evidence>
<dbReference type="Pfam" id="PF02954">
    <property type="entry name" value="HTH_8"/>
    <property type="match status" value="1"/>
</dbReference>
<dbReference type="Gene3D" id="1.10.10.60">
    <property type="entry name" value="Homeodomain-like"/>
    <property type="match status" value="1"/>
</dbReference>
<dbReference type="AlphaFoldDB" id="A0A4Y8LPN2"/>
<evidence type="ECO:0000313" key="8">
    <source>
        <dbReference type="Proteomes" id="UP000297900"/>
    </source>
</evidence>
<dbReference type="EMBL" id="SOMN01000037">
    <property type="protein sequence ID" value="TFE23213.1"/>
    <property type="molecule type" value="Genomic_DNA"/>
</dbReference>
<dbReference type="InterPro" id="IPR002197">
    <property type="entry name" value="HTH_Fis"/>
</dbReference>
<dbReference type="InterPro" id="IPR027417">
    <property type="entry name" value="P-loop_NTPase"/>
</dbReference>
<sequence>MFNFEQLSIDSSFVLVEKDVSLAQARALLQQNRFVIFIDKLAYAVADSESMLLELSDPKMSLREWIKSAKFPDSPVCPLSRLMELELTSDRPVLIGEDPSDIRGVATSRAIIECLIHEKRRLTSYFTALVETVNDAVTAVDQEGRVIYWNEAAEQVYGIRKETIIGRKVAEHFDQESIMLQRILDEGRPVRQIYHQPTPDTHVLISASPIMDNGTIIGGIATEQDITRIVRLNEELYSAVPSKIEQDRSFAAIIGSGPVFKRVLELAQKFTRIHAPVLLTGEAGSGKETLAQAIHHGAGRKDASFYTIHCGALPGGLLETELFGYQGGAFTSQEDQGNSGKLELAAGGTLLLKDIDKMPPHIQLKLLQFIKSGSFKRIGGGESVRADTRIIAATSASLQSQMEDGHFLEELYYKLEVMRIEMPPLRERTEDIPELVQAFIREFSWQYNKHVPKLDRDVMTALMNYDWPGNIGELRNVVERIVVLGDGGAISVEHLPQGLISELQQVGGKMEEEDMILKARLTDQEENAIIYEALRKVYGNKSAAAKLLGISRGTLYNKIKENGIKL</sequence>
<dbReference type="PROSITE" id="PS50045">
    <property type="entry name" value="SIGMA54_INTERACT_4"/>
    <property type="match status" value="1"/>
</dbReference>
<dbReference type="RefSeq" id="WP_135154009.1">
    <property type="nucleotide sequence ID" value="NZ_SOMN01000037.1"/>
</dbReference>
<dbReference type="OrthoDB" id="9771372at2"/>
<keyword evidence="1" id="KW-0547">Nucleotide-binding</keyword>
<evidence type="ECO:0000313" key="7">
    <source>
        <dbReference type="EMBL" id="TFE23213.1"/>
    </source>
</evidence>
<dbReference type="GO" id="GO:0006355">
    <property type="term" value="P:regulation of DNA-templated transcription"/>
    <property type="evidence" value="ECO:0007669"/>
    <property type="project" value="InterPro"/>
</dbReference>
<dbReference type="SMART" id="SM00091">
    <property type="entry name" value="PAS"/>
    <property type="match status" value="1"/>
</dbReference>
<dbReference type="Gene3D" id="1.10.8.60">
    <property type="match status" value="1"/>
</dbReference>
<reference evidence="7 8" key="1">
    <citation type="submission" date="2019-03" db="EMBL/GenBank/DDBJ databases">
        <title>Cohnella endophytica sp. nov., a novel endophytic bacterium isolated from bark of Sonneratia apetala.</title>
        <authorList>
            <person name="Tuo L."/>
        </authorList>
    </citation>
    <scope>NUCLEOTIDE SEQUENCE [LARGE SCALE GENOMIC DNA]</scope>
    <source>
        <strain evidence="7 8">CCTCC AB 208254</strain>
    </source>
</reference>
<dbReference type="SUPFAM" id="SSF52540">
    <property type="entry name" value="P-loop containing nucleoside triphosphate hydrolases"/>
    <property type="match status" value="1"/>
</dbReference>
<dbReference type="GO" id="GO:0005524">
    <property type="term" value="F:ATP binding"/>
    <property type="evidence" value="ECO:0007669"/>
    <property type="project" value="UniProtKB-KW"/>
</dbReference>
<dbReference type="NCBIfam" id="TIGR00229">
    <property type="entry name" value="sensory_box"/>
    <property type="match status" value="1"/>
</dbReference>
<dbReference type="Pfam" id="PF00158">
    <property type="entry name" value="Sigma54_activat"/>
    <property type="match status" value="1"/>
</dbReference>
<dbReference type="CDD" id="cd00130">
    <property type="entry name" value="PAS"/>
    <property type="match status" value="1"/>
</dbReference>
<dbReference type="PANTHER" id="PTHR32071">
    <property type="entry name" value="TRANSCRIPTIONAL REGULATORY PROTEIN"/>
    <property type="match status" value="1"/>
</dbReference>
<dbReference type="GO" id="GO:0043565">
    <property type="term" value="F:sequence-specific DNA binding"/>
    <property type="evidence" value="ECO:0007669"/>
    <property type="project" value="InterPro"/>
</dbReference>
<dbReference type="Pfam" id="PF25601">
    <property type="entry name" value="AAA_lid_14"/>
    <property type="match status" value="1"/>
</dbReference>
<dbReference type="Gene3D" id="3.40.50.300">
    <property type="entry name" value="P-loop containing nucleotide triphosphate hydrolases"/>
    <property type="match status" value="1"/>
</dbReference>
<dbReference type="Proteomes" id="UP000297900">
    <property type="component" value="Unassembled WGS sequence"/>
</dbReference>
<keyword evidence="8" id="KW-1185">Reference proteome</keyword>
<comment type="caution">
    <text evidence="7">The sequence shown here is derived from an EMBL/GenBank/DDBJ whole genome shotgun (WGS) entry which is preliminary data.</text>
</comment>
<name>A0A4Y8LPN2_9BACL</name>
<dbReference type="InterPro" id="IPR002078">
    <property type="entry name" value="Sigma_54_int"/>
</dbReference>
<dbReference type="Gene3D" id="3.30.450.20">
    <property type="entry name" value="PAS domain"/>
    <property type="match status" value="1"/>
</dbReference>
<feature type="domain" description="PAS" evidence="6">
    <location>
        <begin position="122"/>
        <end position="177"/>
    </location>
</feature>
<feature type="domain" description="Sigma-54 factor interaction" evidence="5">
    <location>
        <begin position="253"/>
        <end position="483"/>
    </location>
</feature>
<dbReference type="SMART" id="SM00382">
    <property type="entry name" value="AAA"/>
    <property type="match status" value="1"/>
</dbReference>
<dbReference type="PRINTS" id="PR01590">
    <property type="entry name" value="HTHFIS"/>
</dbReference>
<accession>A0A4Y8LPN2</accession>
<evidence type="ECO:0000256" key="3">
    <source>
        <dbReference type="ARBA" id="ARBA00023015"/>
    </source>
</evidence>
<evidence type="ECO:0000256" key="1">
    <source>
        <dbReference type="ARBA" id="ARBA00022741"/>
    </source>
</evidence>
<dbReference type="Pfam" id="PF08448">
    <property type="entry name" value="PAS_4"/>
    <property type="match status" value="1"/>
</dbReference>
<dbReference type="InterPro" id="IPR009057">
    <property type="entry name" value="Homeodomain-like_sf"/>
</dbReference>
<dbReference type="SUPFAM" id="SSF55785">
    <property type="entry name" value="PYP-like sensor domain (PAS domain)"/>
    <property type="match status" value="1"/>
</dbReference>
<dbReference type="FunFam" id="3.40.50.300:FF:000006">
    <property type="entry name" value="DNA-binding transcriptional regulator NtrC"/>
    <property type="match status" value="1"/>
</dbReference>
<dbReference type="SUPFAM" id="SSF46689">
    <property type="entry name" value="Homeodomain-like"/>
    <property type="match status" value="1"/>
</dbReference>